<dbReference type="Proteomes" id="UP000198336">
    <property type="component" value="Unassembled WGS sequence"/>
</dbReference>
<evidence type="ECO:0000313" key="2">
    <source>
        <dbReference type="EMBL" id="OXB01015.1"/>
    </source>
</evidence>
<evidence type="ECO:0000313" key="3">
    <source>
        <dbReference type="Proteomes" id="UP000198336"/>
    </source>
</evidence>
<dbReference type="EMBL" id="MUHA01000007">
    <property type="protein sequence ID" value="OXB01015.1"/>
    <property type="molecule type" value="Genomic_DNA"/>
</dbReference>
<reference evidence="2 3" key="1">
    <citation type="submission" date="2016-11" db="EMBL/GenBank/DDBJ databases">
        <title>Whole genomes of Flavobacteriaceae.</title>
        <authorList>
            <person name="Stine C."/>
            <person name="Li C."/>
            <person name="Tadesse D."/>
        </authorList>
    </citation>
    <scope>NUCLEOTIDE SEQUENCE [LARGE SCALE GENOMIC DNA]</scope>
    <source>
        <strain evidence="2 3">CCUG 59446</strain>
    </source>
</reference>
<dbReference type="SUPFAM" id="SSF56925">
    <property type="entry name" value="OMPA-like"/>
    <property type="match status" value="1"/>
</dbReference>
<proteinExistence type="predicted"/>
<accession>A0A226I3U1</accession>
<protein>
    <submittedName>
        <fullName evidence="2">Glutamate dehydrogenase</fullName>
    </submittedName>
</protein>
<sequence>MCKRLYFIIFALFGISTINAQSSLAHEIGIMFGPVTFQSDYGERNNFDTNVANTGFGVGIIHFLNFSSNNNKEHFFSEHFKIRTEFSFTKTNLHHFGKWVSKNPPTLGVQRLKAMSGSTSTINLGPQLEFSPFMKIHDYENSPGSLSPYISLGFLVSYYSTKTKSSLGELGTIETTPLKYLTPSDGHEHGYSTESNLVLSATAGAGVHYKLTNMSDLMFEARFQVFNSDWVDGLNPNKDIYKENKSNDSQIWFNLGYIYYLDF</sequence>
<organism evidence="2 3">
    <name type="scientific">Flavobacterium oncorhynchi</name>
    <dbReference type="NCBI Taxonomy" id="728056"/>
    <lineage>
        <taxon>Bacteria</taxon>
        <taxon>Pseudomonadati</taxon>
        <taxon>Bacteroidota</taxon>
        <taxon>Flavobacteriia</taxon>
        <taxon>Flavobacteriales</taxon>
        <taxon>Flavobacteriaceae</taxon>
        <taxon>Flavobacterium</taxon>
    </lineage>
</organism>
<evidence type="ECO:0000256" key="1">
    <source>
        <dbReference type="SAM" id="SignalP"/>
    </source>
</evidence>
<feature type="chain" id="PRO_5012691690" evidence="1">
    <location>
        <begin position="21"/>
        <end position="263"/>
    </location>
</feature>
<name>A0A226I3U1_9FLAO</name>
<gene>
    <name evidence="2" type="ORF">B0A75_05465</name>
</gene>
<comment type="caution">
    <text evidence="2">The sequence shown here is derived from an EMBL/GenBank/DDBJ whole genome shotgun (WGS) entry which is preliminary data.</text>
</comment>
<dbReference type="InterPro" id="IPR011250">
    <property type="entry name" value="OMP/PagP_B-barrel"/>
</dbReference>
<feature type="signal peptide" evidence="1">
    <location>
        <begin position="1"/>
        <end position="20"/>
    </location>
</feature>
<dbReference type="AlphaFoldDB" id="A0A226I3U1"/>
<keyword evidence="1" id="KW-0732">Signal</keyword>
<dbReference type="RefSeq" id="WP_089053292.1">
    <property type="nucleotide sequence ID" value="NZ_MUHA01000007.1"/>
</dbReference>
<dbReference type="NCBIfam" id="NF047659">
    <property type="entry name" value="THC0290_0291_fam"/>
    <property type="match status" value="1"/>
</dbReference>
<keyword evidence="3" id="KW-1185">Reference proteome</keyword>